<dbReference type="Proteomes" id="UP000007322">
    <property type="component" value="Chromosome 5"/>
</dbReference>
<dbReference type="KEGG" id="mtm:MYCTH_2308819"/>
<dbReference type="PANTHER" id="PTHR10067">
    <property type="entry name" value="PHOSPHATIDYLSERINE DECARBOXYLASE"/>
    <property type="match status" value="1"/>
</dbReference>
<dbReference type="Pfam" id="PF02666">
    <property type="entry name" value="PS_Dcarbxylase"/>
    <property type="match status" value="1"/>
</dbReference>
<dbReference type="Pfam" id="PF12588">
    <property type="entry name" value="PSDC"/>
    <property type="match status" value="1"/>
</dbReference>
<organism evidence="5 6">
    <name type="scientific">Thermothelomyces thermophilus (strain ATCC 42464 / BCRC 31852 / DSM 1799)</name>
    <name type="common">Sporotrichum thermophile</name>
    <dbReference type="NCBI Taxonomy" id="573729"/>
    <lineage>
        <taxon>Eukaryota</taxon>
        <taxon>Fungi</taxon>
        <taxon>Dikarya</taxon>
        <taxon>Ascomycota</taxon>
        <taxon>Pezizomycotina</taxon>
        <taxon>Sordariomycetes</taxon>
        <taxon>Sordariomycetidae</taxon>
        <taxon>Sordariales</taxon>
        <taxon>Chaetomiaceae</taxon>
        <taxon>Thermothelomyces</taxon>
    </lineage>
</organism>
<reference evidence="5 6" key="1">
    <citation type="journal article" date="2011" name="Nat. Biotechnol.">
        <title>Comparative genomic analysis of the thermophilic biomass-degrading fungi Myceliophthora thermophila and Thielavia terrestris.</title>
        <authorList>
            <person name="Berka R.M."/>
            <person name="Grigoriev I.V."/>
            <person name="Otillar R."/>
            <person name="Salamov A."/>
            <person name="Grimwood J."/>
            <person name="Reid I."/>
            <person name="Ishmael N."/>
            <person name="John T."/>
            <person name="Darmond C."/>
            <person name="Moisan M.-C."/>
            <person name="Henrissat B."/>
            <person name="Coutinho P.M."/>
            <person name="Lombard V."/>
            <person name="Natvig D.O."/>
            <person name="Lindquist E."/>
            <person name="Schmutz J."/>
            <person name="Lucas S."/>
            <person name="Harris P."/>
            <person name="Powlowski J."/>
            <person name="Bellemare A."/>
            <person name="Taylor D."/>
            <person name="Butler G."/>
            <person name="de Vries R.P."/>
            <person name="Allijn I.E."/>
            <person name="van den Brink J."/>
            <person name="Ushinsky S."/>
            <person name="Storms R."/>
            <person name="Powell A.J."/>
            <person name="Paulsen I.T."/>
            <person name="Elbourne L.D.H."/>
            <person name="Baker S.E."/>
            <person name="Magnuson J."/>
            <person name="LaBoissiere S."/>
            <person name="Clutterbuck A.J."/>
            <person name="Martinez D."/>
            <person name="Wogulis M."/>
            <person name="de Leon A.L."/>
            <person name="Rey M.W."/>
            <person name="Tsang A."/>
        </authorList>
    </citation>
    <scope>NUCLEOTIDE SEQUENCE [LARGE SCALE GENOMIC DNA]</scope>
    <source>
        <strain evidence="6">ATCC 42464 / BCRC 31852 / DSM 1799</strain>
    </source>
</reference>
<keyword evidence="6" id="KW-1185">Reference proteome</keyword>
<dbReference type="GeneID" id="11511028"/>
<feature type="domain" description="L-tryptophan decarboxylase PsiD-like" evidence="4">
    <location>
        <begin position="80"/>
        <end position="218"/>
    </location>
</feature>
<evidence type="ECO:0000313" key="5">
    <source>
        <dbReference type="EMBL" id="AEO60023.1"/>
    </source>
</evidence>
<dbReference type="GO" id="GO:0006646">
    <property type="term" value="P:phosphatidylethanolamine biosynthetic process"/>
    <property type="evidence" value="ECO:0007669"/>
    <property type="project" value="TreeGrafter"/>
</dbReference>
<keyword evidence="1" id="KW-0210">Decarboxylase</keyword>
<evidence type="ECO:0000256" key="1">
    <source>
        <dbReference type="ARBA" id="ARBA00022793"/>
    </source>
</evidence>
<gene>
    <name evidence="5" type="ORF">MYCTH_2308819</name>
</gene>
<dbReference type="OMA" id="ANACESQ"/>
<dbReference type="InParanoid" id="G2QKB7"/>
<dbReference type="InterPro" id="IPR003817">
    <property type="entry name" value="PS_Dcarbxylase"/>
</dbReference>
<protein>
    <recommendedName>
        <fullName evidence="4">L-tryptophan decarboxylase PsiD-like domain-containing protein</fullName>
    </recommendedName>
</protein>
<evidence type="ECO:0000256" key="2">
    <source>
        <dbReference type="ARBA" id="ARBA00023239"/>
    </source>
</evidence>
<dbReference type="STRING" id="573729.G2QKB7"/>
<dbReference type="AlphaFoldDB" id="G2QKB7"/>
<evidence type="ECO:0000256" key="3">
    <source>
        <dbReference type="SAM" id="MobiDB-lite"/>
    </source>
</evidence>
<dbReference type="GO" id="GO:0005739">
    <property type="term" value="C:mitochondrion"/>
    <property type="evidence" value="ECO:0007669"/>
    <property type="project" value="TreeGrafter"/>
</dbReference>
<evidence type="ECO:0000259" key="4">
    <source>
        <dbReference type="Pfam" id="PF12588"/>
    </source>
</evidence>
<feature type="region of interest" description="Disordered" evidence="3">
    <location>
        <begin position="24"/>
        <end position="52"/>
    </location>
</feature>
<keyword evidence="2" id="KW-0456">Lyase</keyword>
<dbReference type="HOGENOM" id="CLU_033450_1_0_1"/>
<dbReference type="eggNOG" id="KOG2419">
    <property type="taxonomic scope" value="Eukaryota"/>
</dbReference>
<dbReference type="VEuPathDB" id="FungiDB:MYCTH_2308819"/>
<dbReference type="EMBL" id="CP003006">
    <property type="protein sequence ID" value="AEO60023.1"/>
    <property type="molecule type" value="Genomic_DNA"/>
</dbReference>
<proteinExistence type="predicted"/>
<feature type="compositionally biased region" description="Basic and acidic residues" evidence="3">
    <location>
        <begin position="24"/>
        <end position="36"/>
    </location>
</feature>
<dbReference type="PANTHER" id="PTHR10067:SF9">
    <property type="entry name" value="PHOSPHATIDYLSERINE DECARBOXYLASE FAMILY PROTEIN (AFU_ORTHOLOGUE AFUA_7G01730)"/>
    <property type="match status" value="1"/>
</dbReference>
<dbReference type="InterPro" id="IPR022237">
    <property type="entry name" value="PsiD-like"/>
</dbReference>
<dbReference type="GO" id="GO:0004609">
    <property type="term" value="F:phosphatidylserine decarboxylase activity"/>
    <property type="evidence" value="ECO:0007669"/>
    <property type="project" value="InterPro"/>
</dbReference>
<evidence type="ECO:0000313" key="6">
    <source>
        <dbReference type="Proteomes" id="UP000007322"/>
    </source>
</evidence>
<dbReference type="OrthoDB" id="5973539at2759"/>
<accession>G2QKB7</accession>
<sequence length="471" mass="52291">MGLQNDEMRLQNGQTGLENGKMELKNGEKGLKDGDHVNTPNGHRSDRGRTCVPSDTRDYGAWLGQILDHIDKHGEQELLPVLQEFRELITSDPRFYMYFTGMWEEIPVKEPDPKNPTVQPRIRDYEQMLQVMNHVLVAAPEWTQAAASAGLAGVPLVAMFDEAMSTPSGHAAFLDPDVNLMFKKILNAWGKYLQTPESVEVLGDHENGWFCQAAFKELLEVANAPYNTSFRLEELYKCDPSKEHFGFKSWDDFFTRQFHESVRPVASPDDDNVIASPCESTILNIAYNSKLRDKFWIKGLRYSVADMLGHDPLAEHFAGATVCHAFLSAMSYHRWHAPVSGKIKRCFVQEGTYFSISLSDLFADGGDAKGHLATQGYASAMATRGIVFVEADNPAIGLVAFIAIGLTEVSTCEITVTEGQRVQKGDEIGMFHFGGSACCLLLQNGVRVSGFPEIRSPVNVPVRGRLAVVQP</sequence>
<name>G2QKB7_THET4</name>
<dbReference type="RefSeq" id="XP_003665268.1">
    <property type="nucleotide sequence ID" value="XM_003665220.1"/>
</dbReference>